<accession>A0A507B2A5</accession>
<proteinExistence type="predicted"/>
<dbReference type="GeneID" id="41974171"/>
<protein>
    <submittedName>
        <fullName evidence="1">Uncharacterized protein</fullName>
    </submittedName>
</protein>
<dbReference type="Proteomes" id="UP000319257">
    <property type="component" value="Unassembled WGS sequence"/>
</dbReference>
<dbReference type="RefSeq" id="XP_030994555.1">
    <property type="nucleotide sequence ID" value="XM_031141388.1"/>
</dbReference>
<evidence type="ECO:0000313" key="1">
    <source>
        <dbReference type="EMBL" id="TPX12844.1"/>
    </source>
</evidence>
<dbReference type="STRING" id="1093900.A0A507B2A5"/>
<dbReference type="PANTHER" id="PTHR42085">
    <property type="entry name" value="F-BOX DOMAIN-CONTAINING PROTEIN"/>
    <property type="match status" value="1"/>
</dbReference>
<sequence>MALYMESDLEETLSLMEEVSLDQPSRPTLSTHPVAFRNLPPELRDQIYKEVLIHKEPIIVEKGDTQRQPVTVGLLRANKTIHAEASPILYGQNWFDLTDMEADPIIRFFRQIGRRNAAYLRKMLIDFLDIDITGPLEFTIIDGSVRVMAAIQHHCVNLVSLTVSLLNWQGMDKIDVRPYILCGAWLFESALKLLANQMRTIPTLRTMKAVVYDRHLEHVERILARHGFLLSTIRWPRGMHRNIADDAQPFRTARQISWHEDLVFPQFP</sequence>
<dbReference type="OrthoDB" id="62952at2759"/>
<dbReference type="AlphaFoldDB" id="A0A507B2A5"/>
<keyword evidence="2" id="KW-1185">Reference proteome</keyword>
<evidence type="ECO:0000313" key="2">
    <source>
        <dbReference type="Proteomes" id="UP000319257"/>
    </source>
</evidence>
<dbReference type="PANTHER" id="PTHR42085:SF1">
    <property type="entry name" value="F-BOX DOMAIN-CONTAINING PROTEIN"/>
    <property type="match status" value="1"/>
</dbReference>
<gene>
    <name evidence="1" type="ORF">E0L32_006724</name>
</gene>
<comment type="caution">
    <text evidence="1">The sequence shown here is derived from an EMBL/GenBank/DDBJ whole genome shotgun (WGS) entry which is preliminary data.</text>
</comment>
<dbReference type="InterPro" id="IPR038883">
    <property type="entry name" value="AN11006-like"/>
</dbReference>
<dbReference type="EMBL" id="SKBQ01000039">
    <property type="protein sequence ID" value="TPX12844.1"/>
    <property type="molecule type" value="Genomic_DNA"/>
</dbReference>
<reference evidence="1 2" key="1">
    <citation type="submission" date="2019-06" db="EMBL/GenBank/DDBJ databases">
        <title>Draft genome sequence of the filamentous fungus Phialemoniopsis curvata isolated from diesel fuel.</title>
        <authorList>
            <person name="Varaljay V.A."/>
            <person name="Lyon W.J."/>
            <person name="Crouch A.L."/>
            <person name="Drake C.E."/>
            <person name="Hollomon J.M."/>
            <person name="Nadeau L.J."/>
            <person name="Nunn H.S."/>
            <person name="Stevenson B.S."/>
            <person name="Bojanowski C.L."/>
            <person name="Crookes-Goodson W.J."/>
        </authorList>
    </citation>
    <scope>NUCLEOTIDE SEQUENCE [LARGE SCALE GENOMIC DNA]</scope>
    <source>
        <strain evidence="1 2">D216</strain>
    </source>
</reference>
<dbReference type="InParanoid" id="A0A507B2A5"/>
<name>A0A507B2A5_9PEZI</name>
<organism evidence="1 2">
    <name type="scientific">Thyridium curvatum</name>
    <dbReference type="NCBI Taxonomy" id="1093900"/>
    <lineage>
        <taxon>Eukaryota</taxon>
        <taxon>Fungi</taxon>
        <taxon>Dikarya</taxon>
        <taxon>Ascomycota</taxon>
        <taxon>Pezizomycotina</taxon>
        <taxon>Sordariomycetes</taxon>
        <taxon>Sordariomycetidae</taxon>
        <taxon>Thyridiales</taxon>
        <taxon>Thyridiaceae</taxon>
        <taxon>Thyridium</taxon>
    </lineage>
</organism>